<evidence type="ECO:0000259" key="7">
    <source>
        <dbReference type="PROSITE" id="PS50850"/>
    </source>
</evidence>
<dbReference type="AlphaFoldDB" id="A0A7R8VW66"/>
<name>A0A7R8VW66_TIMDO</name>
<dbReference type="InterPro" id="IPR036259">
    <property type="entry name" value="MFS_trans_sf"/>
</dbReference>
<feature type="transmembrane region" description="Helical" evidence="6">
    <location>
        <begin position="114"/>
        <end position="141"/>
    </location>
</feature>
<dbReference type="SUPFAM" id="SSF103473">
    <property type="entry name" value="MFS general substrate transporter"/>
    <property type="match status" value="2"/>
</dbReference>
<evidence type="ECO:0000313" key="8">
    <source>
        <dbReference type="EMBL" id="CAD7203816.1"/>
    </source>
</evidence>
<keyword evidence="2" id="KW-0813">Transport</keyword>
<dbReference type="PANTHER" id="PTHR23511">
    <property type="entry name" value="SYNAPTIC VESICLE GLYCOPROTEIN 2"/>
    <property type="match status" value="1"/>
</dbReference>
<feature type="transmembrane region" description="Helical" evidence="6">
    <location>
        <begin position="422"/>
        <end position="441"/>
    </location>
</feature>
<feature type="transmembrane region" description="Helical" evidence="6">
    <location>
        <begin position="56"/>
        <end position="74"/>
    </location>
</feature>
<keyword evidence="4 6" id="KW-1133">Transmembrane helix</keyword>
<gene>
    <name evidence="8" type="ORF">TDIB3V08_LOCUS9981</name>
</gene>
<feature type="transmembrane region" description="Helical" evidence="6">
    <location>
        <begin position="373"/>
        <end position="391"/>
    </location>
</feature>
<evidence type="ECO:0000256" key="2">
    <source>
        <dbReference type="ARBA" id="ARBA00022448"/>
    </source>
</evidence>
<feature type="transmembrane region" description="Helical" evidence="6">
    <location>
        <begin position="80"/>
        <end position="102"/>
    </location>
</feature>
<dbReference type="PANTHER" id="PTHR23511:SF35">
    <property type="entry name" value="MAJOR FACILITATOR SUPERFAMILY (MFS) PROFILE DOMAIN-CONTAINING PROTEIN"/>
    <property type="match status" value="1"/>
</dbReference>
<feature type="transmembrane region" description="Helical" evidence="6">
    <location>
        <begin position="453"/>
        <end position="480"/>
    </location>
</feature>
<sequence>MVCQLYLSSYLLPAAQCDFQMTAQEKGLLNSISYAGVILSSPLWGFLADTQGRKKILFLSLAADGIIGVLSSFAPTYGIFLAFRFFNGFFICSPAAVVYAYLGEFHNASTRPKAIILVSVFLPLGVVALPGVAWLVIPLTWNFALLGITFNSWRLFVVLCALPSLLTCLLLHNLLPESPKFLINQGKVDEALQVLKAMYVTNTGNTASKYKVQSISEETDKSVQGLPNSSFLNIIKNIWHQISPLFQKPHLNMTLLICFLQFGCYTCFNSILLWLPEVFNNMASYSLSHDGQTTTICESMSCFVMVQTAMNSTKNNSSSDIPTNISLWAGHINTTDDVFATESYLNSSWLSGDDVTQLTPCITTVNPATFQNTLIIGGGMGVINLAIGYIVKWTGRKIISFVFLVSAAVSCIVLYFATSWYLVLMLAFFFVCFIAVSSSLLNSSVVDIFPTSLRAMAVCLTLMAGRTGVVGGSLMIGALIETRCSLAFVVLSGVSLRSDLALASVSRSCPSEESGCVAASTYVPFDGERHRSDLAKVGESW</sequence>
<dbReference type="Gene3D" id="1.20.1250.20">
    <property type="entry name" value="MFS general substrate transporter like domains"/>
    <property type="match status" value="1"/>
</dbReference>
<dbReference type="PROSITE" id="PS50850">
    <property type="entry name" value="MFS"/>
    <property type="match status" value="1"/>
</dbReference>
<evidence type="ECO:0000256" key="6">
    <source>
        <dbReference type="SAM" id="Phobius"/>
    </source>
</evidence>
<feature type="transmembrane region" description="Helical" evidence="6">
    <location>
        <begin position="27"/>
        <end position="47"/>
    </location>
</feature>
<proteinExistence type="predicted"/>
<evidence type="ECO:0000256" key="3">
    <source>
        <dbReference type="ARBA" id="ARBA00022692"/>
    </source>
</evidence>
<feature type="transmembrane region" description="Helical" evidence="6">
    <location>
        <begin position="153"/>
        <end position="175"/>
    </location>
</feature>
<accession>A0A7R8VW66</accession>
<dbReference type="GO" id="GO:0016020">
    <property type="term" value="C:membrane"/>
    <property type="evidence" value="ECO:0007669"/>
    <property type="project" value="UniProtKB-SubCell"/>
</dbReference>
<comment type="subcellular location">
    <subcellularLocation>
        <location evidence="1">Membrane</location>
        <topology evidence="1">Multi-pass membrane protein</topology>
    </subcellularLocation>
</comment>
<dbReference type="InterPro" id="IPR020846">
    <property type="entry name" value="MFS_dom"/>
</dbReference>
<feature type="transmembrane region" description="Helical" evidence="6">
    <location>
        <begin position="398"/>
        <end position="416"/>
    </location>
</feature>
<dbReference type="GO" id="GO:0022857">
    <property type="term" value="F:transmembrane transporter activity"/>
    <property type="evidence" value="ECO:0007669"/>
    <property type="project" value="InterPro"/>
</dbReference>
<dbReference type="InterPro" id="IPR011701">
    <property type="entry name" value="MFS"/>
</dbReference>
<evidence type="ECO:0000256" key="5">
    <source>
        <dbReference type="ARBA" id="ARBA00023136"/>
    </source>
</evidence>
<reference evidence="8" key="1">
    <citation type="submission" date="2020-11" db="EMBL/GenBank/DDBJ databases">
        <authorList>
            <person name="Tran Van P."/>
        </authorList>
    </citation>
    <scope>NUCLEOTIDE SEQUENCE</scope>
</reference>
<evidence type="ECO:0000256" key="4">
    <source>
        <dbReference type="ARBA" id="ARBA00022989"/>
    </source>
</evidence>
<evidence type="ECO:0000256" key="1">
    <source>
        <dbReference type="ARBA" id="ARBA00004141"/>
    </source>
</evidence>
<dbReference type="Pfam" id="PF07690">
    <property type="entry name" value="MFS_1"/>
    <property type="match status" value="1"/>
</dbReference>
<feature type="transmembrane region" description="Helical" evidence="6">
    <location>
        <begin position="253"/>
        <end position="275"/>
    </location>
</feature>
<keyword evidence="3 6" id="KW-0812">Transmembrane</keyword>
<protein>
    <recommendedName>
        <fullName evidence="7">Major facilitator superfamily (MFS) profile domain-containing protein</fullName>
    </recommendedName>
</protein>
<feature type="domain" description="Major facilitator superfamily (MFS) profile" evidence="7">
    <location>
        <begin position="1"/>
        <end position="510"/>
    </location>
</feature>
<organism evidence="8">
    <name type="scientific">Timema douglasi</name>
    <name type="common">Walking stick</name>
    <dbReference type="NCBI Taxonomy" id="61478"/>
    <lineage>
        <taxon>Eukaryota</taxon>
        <taxon>Metazoa</taxon>
        <taxon>Ecdysozoa</taxon>
        <taxon>Arthropoda</taxon>
        <taxon>Hexapoda</taxon>
        <taxon>Insecta</taxon>
        <taxon>Pterygota</taxon>
        <taxon>Neoptera</taxon>
        <taxon>Polyneoptera</taxon>
        <taxon>Phasmatodea</taxon>
        <taxon>Timematodea</taxon>
        <taxon>Timematoidea</taxon>
        <taxon>Timematidae</taxon>
        <taxon>Timema</taxon>
    </lineage>
</organism>
<dbReference type="EMBL" id="OA571187">
    <property type="protein sequence ID" value="CAD7203816.1"/>
    <property type="molecule type" value="Genomic_DNA"/>
</dbReference>
<keyword evidence="5 6" id="KW-0472">Membrane</keyword>